<protein>
    <submittedName>
        <fullName evidence="2">Uncharacterized protein</fullName>
    </submittedName>
</protein>
<dbReference type="EMBL" id="JABFAC010240028">
    <property type="protein sequence ID" value="MBA0634969.1"/>
    <property type="molecule type" value="Genomic_DNA"/>
</dbReference>
<evidence type="ECO:0000256" key="1">
    <source>
        <dbReference type="SAM" id="MobiDB-lite"/>
    </source>
</evidence>
<gene>
    <name evidence="2" type="ORF">Godav_029873</name>
</gene>
<reference evidence="2 3" key="1">
    <citation type="journal article" date="2019" name="Genome Biol. Evol.">
        <title>Insights into the evolution of the New World diploid cottons (Gossypium, subgenus Houzingenia) based on genome sequencing.</title>
        <authorList>
            <person name="Grover C.E."/>
            <person name="Arick M.A. 2nd"/>
            <person name="Thrash A."/>
            <person name="Conover J.L."/>
            <person name="Sanders W.S."/>
            <person name="Peterson D.G."/>
            <person name="Frelichowski J.E."/>
            <person name="Scheffler J.A."/>
            <person name="Scheffler B.E."/>
            <person name="Wendel J.F."/>
        </authorList>
    </citation>
    <scope>NUCLEOTIDE SEQUENCE [LARGE SCALE GENOMIC DNA]</scope>
    <source>
        <strain evidence="2">27</strain>
        <tissue evidence="2">Leaf</tissue>
    </source>
</reference>
<name>A0A7J8T9X2_GOSDV</name>
<feature type="non-terminal residue" evidence="2">
    <location>
        <position position="42"/>
    </location>
</feature>
<evidence type="ECO:0000313" key="2">
    <source>
        <dbReference type="EMBL" id="MBA0634969.1"/>
    </source>
</evidence>
<comment type="caution">
    <text evidence="2">The sequence shown here is derived from an EMBL/GenBank/DDBJ whole genome shotgun (WGS) entry which is preliminary data.</text>
</comment>
<accession>A0A7J8T9X2</accession>
<keyword evidence="3" id="KW-1185">Reference proteome</keyword>
<sequence length="42" mass="4644">MMTQLTQLLAWGIDKGKDPMANPGEDNEEPLYPPGFTPPNTQ</sequence>
<feature type="region of interest" description="Disordered" evidence="1">
    <location>
        <begin position="12"/>
        <end position="42"/>
    </location>
</feature>
<organism evidence="2 3">
    <name type="scientific">Gossypium davidsonii</name>
    <name type="common">Davidson's cotton</name>
    <name type="synonym">Gossypium klotzschianum subsp. davidsonii</name>
    <dbReference type="NCBI Taxonomy" id="34287"/>
    <lineage>
        <taxon>Eukaryota</taxon>
        <taxon>Viridiplantae</taxon>
        <taxon>Streptophyta</taxon>
        <taxon>Embryophyta</taxon>
        <taxon>Tracheophyta</taxon>
        <taxon>Spermatophyta</taxon>
        <taxon>Magnoliopsida</taxon>
        <taxon>eudicotyledons</taxon>
        <taxon>Gunneridae</taxon>
        <taxon>Pentapetalae</taxon>
        <taxon>rosids</taxon>
        <taxon>malvids</taxon>
        <taxon>Malvales</taxon>
        <taxon>Malvaceae</taxon>
        <taxon>Malvoideae</taxon>
        <taxon>Gossypium</taxon>
    </lineage>
</organism>
<dbReference type="Proteomes" id="UP000593561">
    <property type="component" value="Unassembled WGS sequence"/>
</dbReference>
<proteinExistence type="predicted"/>
<feature type="compositionally biased region" description="Pro residues" evidence="1">
    <location>
        <begin position="31"/>
        <end position="42"/>
    </location>
</feature>
<evidence type="ECO:0000313" key="3">
    <source>
        <dbReference type="Proteomes" id="UP000593561"/>
    </source>
</evidence>
<dbReference type="AlphaFoldDB" id="A0A7J8T9X2"/>